<feature type="region of interest" description="Disordered" evidence="6">
    <location>
        <begin position="291"/>
        <end position="311"/>
    </location>
</feature>
<evidence type="ECO:0000313" key="10">
    <source>
        <dbReference type="Proteomes" id="UP001596545"/>
    </source>
</evidence>
<feature type="compositionally biased region" description="Gly residues" evidence="6">
    <location>
        <begin position="295"/>
        <end position="310"/>
    </location>
</feature>
<evidence type="ECO:0000256" key="3">
    <source>
        <dbReference type="ARBA" id="ARBA00022723"/>
    </source>
</evidence>
<keyword evidence="5" id="KW-0408">Iron</keyword>
<comment type="caution">
    <text evidence="9">The sequence shown here is derived from an EMBL/GenBank/DDBJ whole genome shotgun (WGS) entry which is preliminary data.</text>
</comment>
<evidence type="ECO:0000256" key="1">
    <source>
        <dbReference type="ARBA" id="ARBA00022448"/>
    </source>
</evidence>
<dbReference type="AlphaFoldDB" id="A0ABD6AGP8"/>
<dbReference type="Proteomes" id="UP001596545">
    <property type="component" value="Unassembled WGS sequence"/>
</dbReference>
<keyword evidence="10" id="KW-1185">Reference proteome</keyword>
<evidence type="ECO:0000259" key="8">
    <source>
        <dbReference type="SMART" id="SM00887"/>
    </source>
</evidence>
<protein>
    <submittedName>
        <fullName evidence="9">Ethylbenzene dehydrogenase-related protein</fullName>
    </submittedName>
</protein>
<feature type="domain" description="Cytochrome c-552/DMSO reductase-like haem-binding" evidence="8">
    <location>
        <begin position="67"/>
        <end position="277"/>
    </location>
</feature>
<evidence type="ECO:0000256" key="4">
    <source>
        <dbReference type="ARBA" id="ARBA00022982"/>
    </source>
</evidence>
<organism evidence="9 10">
    <name type="scientific">Halorubrum rutilum</name>
    <dbReference type="NCBI Taxonomy" id="1364933"/>
    <lineage>
        <taxon>Archaea</taxon>
        <taxon>Methanobacteriati</taxon>
        <taxon>Methanobacteriota</taxon>
        <taxon>Stenosarchaea group</taxon>
        <taxon>Halobacteria</taxon>
        <taxon>Halobacteriales</taxon>
        <taxon>Haloferacaceae</taxon>
        <taxon>Halorubrum</taxon>
    </lineage>
</organism>
<keyword evidence="7" id="KW-0472">Membrane</keyword>
<gene>
    <name evidence="9" type="ORF">ACFQMF_02535</name>
</gene>
<keyword evidence="3" id="KW-0479">Metal-binding</keyword>
<feature type="transmembrane region" description="Helical" evidence="7">
    <location>
        <begin position="315"/>
        <end position="337"/>
    </location>
</feature>
<name>A0ABD6AGP8_9EURY</name>
<keyword evidence="7" id="KW-0812">Transmembrane</keyword>
<dbReference type="SMART" id="SM00887">
    <property type="entry name" value="EB_dh"/>
    <property type="match status" value="1"/>
</dbReference>
<keyword evidence="7" id="KW-1133">Transmembrane helix</keyword>
<dbReference type="InterPro" id="IPR019020">
    <property type="entry name" value="Cyt-c552/DMSO_Rdtase_haem-bd"/>
</dbReference>
<keyword evidence="1" id="KW-0813">Transport</keyword>
<proteinExistence type="predicted"/>
<keyword evidence="4" id="KW-0249">Electron transport</keyword>
<dbReference type="Gene3D" id="2.60.40.1190">
    <property type="match status" value="1"/>
</dbReference>
<dbReference type="Pfam" id="PF09459">
    <property type="entry name" value="EB_dh"/>
    <property type="match status" value="1"/>
</dbReference>
<evidence type="ECO:0000256" key="2">
    <source>
        <dbReference type="ARBA" id="ARBA00022617"/>
    </source>
</evidence>
<evidence type="ECO:0000313" key="9">
    <source>
        <dbReference type="EMBL" id="MFC7323453.1"/>
    </source>
</evidence>
<feature type="transmembrane region" description="Helical" evidence="7">
    <location>
        <begin position="21"/>
        <end position="43"/>
    </location>
</feature>
<dbReference type="GO" id="GO:0046872">
    <property type="term" value="F:metal ion binding"/>
    <property type="evidence" value="ECO:0007669"/>
    <property type="project" value="UniProtKB-KW"/>
</dbReference>
<reference evidence="9 10" key="1">
    <citation type="journal article" date="2019" name="Int. J. Syst. Evol. Microbiol.">
        <title>The Global Catalogue of Microorganisms (GCM) 10K type strain sequencing project: providing services to taxonomists for standard genome sequencing and annotation.</title>
        <authorList>
            <consortium name="The Broad Institute Genomics Platform"/>
            <consortium name="The Broad Institute Genome Sequencing Center for Infectious Disease"/>
            <person name="Wu L."/>
            <person name="Ma J."/>
        </authorList>
    </citation>
    <scope>NUCLEOTIDE SEQUENCE [LARGE SCALE GENOMIC DNA]</scope>
    <source>
        <strain evidence="9 10">CGMCC 1.12554</strain>
    </source>
</reference>
<evidence type="ECO:0000256" key="5">
    <source>
        <dbReference type="ARBA" id="ARBA00023004"/>
    </source>
</evidence>
<dbReference type="RefSeq" id="WP_256407539.1">
    <property type="nucleotide sequence ID" value="NZ_JANHDN010000001.1"/>
</dbReference>
<keyword evidence="2" id="KW-0349">Heme</keyword>
<dbReference type="EMBL" id="JBHTBL010000001">
    <property type="protein sequence ID" value="MFC7323453.1"/>
    <property type="molecule type" value="Genomic_DNA"/>
</dbReference>
<accession>A0ABD6AGP8</accession>
<sequence length="341" mass="35502">MSGDRIRAAVGVATDRFDSSAVAQAAVVTVAVVALLIGVQAAVSAAAVSGSQPVENVGGGVPSSPGADAWADAERRTVNLDPQRMAIPRGGGSVDEVDVEAVTNESHVAFRLTWEDETRDASLGAPNSYSDAAAVMLRRGEEPPITMGAAGEPVNIWYWRASWQSADDADGTGDMYAYPQDDETTTPGLAADNPLSKERYTRYAQNYYAEGFGSLTHAETQPVSAQGRYTGGFWQVTFVRERTTDGEYDADLTAGEPVHLAFAVWNGSADEVNGAKSLTYRYSQLEGDALSVPGDGSGSDGGSETDGGSGSVSSFVSAVGGGTIAAAVTFLVAYAMIKRKS</sequence>
<evidence type="ECO:0000256" key="7">
    <source>
        <dbReference type="SAM" id="Phobius"/>
    </source>
</evidence>
<evidence type="ECO:0000256" key="6">
    <source>
        <dbReference type="SAM" id="MobiDB-lite"/>
    </source>
</evidence>